<proteinExistence type="predicted"/>
<reference evidence="1 2" key="1">
    <citation type="submission" date="2016-02" db="EMBL/GenBank/DDBJ databases">
        <title>Genome analysis of coral dinoflagellate symbionts highlights evolutionary adaptations to a symbiotic lifestyle.</title>
        <authorList>
            <person name="Aranda M."/>
            <person name="Li Y."/>
            <person name="Liew Y.J."/>
            <person name="Baumgarten S."/>
            <person name="Simakov O."/>
            <person name="Wilson M."/>
            <person name="Piel J."/>
            <person name="Ashoor H."/>
            <person name="Bougouffa S."/>
            <person name="Bajic V.B."/>
            <person name="Ryu T."/>
            <person name="Ravasi T."/>
            <person name="Bayer T."/>
            <person name="Micklem G."/>
            <person name="Kim H."/>
            <person name="Bhak J."/>
            <person name="Lajeunesse T.C."/>
            <person name="Voolstra C.R."/>
        </authorList>
    </citation>
    <scope>NUCLEOTIDE SEQUENCE [LARGE SCALE GENOMIC DNA]</scope>
    <source>
        <strain evidence="1 2">CCMP2467</strain>
    </source>
</reference>
<protein>
    <submittedName>
        <fullName evidence="1">Uncharacterized protein</fullName>
    </submittedName>
</protein>
<dbReference type="Proteomes" id="UP000186817">
    <property type="component" value="Unassembled WGS sequence"/>
</dbReference>
<evidence type="ECO:0000313" key="1">
    <source>
        <dbReference type="EMBL" id="OLP81424.1"/>
    </source>
</evidence>
<gene>
    <name evidence="1" type="ORF">AK812_SmicGene38032</name>
</gene>
<sequence length="129" mass="14354">MHLVHRTAAPTPEDQLVVCCSDGFAQVELSPWVTDGGAYASGATSRGFDPDSARNAVLEENDFIQAKVAGYCDYIHVGSFVMFTLGMLRQHVIIRKPLAIKPECILSIQERPVMGPRMKLNRNDLERHE</sequence>
<name>A0A1Q9CEQ4_SYMMI</name>
<dbReference type="AlphaFoldDB" id="A0A1Q9CEQ4"/>
<comment type="caution">
    <text evidence="1">The sequence shown here is derived from an EMBL/GenBank/DDBJ whole genome shotgun (WGS) entry which is preliminary data.</text>
</comment>
<keyword evidence="2" id="KW-1185">Reference proteome</keyword>
<dbReference type="EMBL" id="LSRX01001281">
    <property type="protein sequence ID" value="OLP81424.1"/>
    <property type="molecule type" value="Genomic_DNA"/>
</dbReference>
<accession>A0A1Q9CEQ4</accession>
<organism evidence="1 2">
    <name type="scientific">Symbiodinium microadriaticum</name>
    <name type="common">Dinoflagellate</name>
    <name type="synonym">Zooxanthella microadriatica</name>
    <dbReference type="NCBI Taxonomy" id="2951"/>
    <lineage>
        <taxon>Eukaryota</taxon>
        <taxon>Sar</taxon>
        <taxon>Alveolata</taxon>
        <taxon>Dinophyceae</taxon>
        <taxon>Suessiales</taxon>
        <taxon>Symbiodiniaceae</taxon>
        <taxon>Symbiodinium</taxon>
    </lineage>
</organism>
<evidence type="ECO:0000313" key="2">
    <source>
        <dbReference type="Proteomes" id="UP000186817"/>
    </source>
</evidence>